<comment type="caution">
    <text evidence="1">The sequence shown here is derived from an EMBL/GenBank/DDBJ whole genome shotgun (WGS) entry which is preliminary data.</text>
</comment>
<dbReference type="Proteomes" id="UP000294071">
    <property type="component" value="Unassembled WGS sequence"/>
</dbReference>
<sequence>MTSEGQKPVTILFDSIVETDYGQFDLVWGDGEGFDGDWDRVFDGHVNGLAGSASGDGLYVNLGRRSGGSQVRMVLVDAQPTVGDDWEDIVEVSIVVPDGPVQWAAWAWDDSGDLALPAGTYRVRVNARGRDAGAEDEFAEEVVDFYLLEIWAAPADPDAIVRTTSKNAEYWHRENGGRR</sequence>
<evidence type="ECO:0000313" key="1">
    <source>
        <dbReference type="EMBL" id="RYB95618.1"/>
    </source>
</evidence>
<gene>
    <name evidence="1" type="ORF">EUA93_15490</name>
</gene>
<evidence type="ECO:0000313" key="2">
    <source>
        <dbReference type="Proteomes" id="UP000294071"/>
    </source>
</evidence>
<dbReference type="AlphaFoldDB" id="A0A4Q2S289"/>
<keyword evidence="2" id="KW-1185">Reference proteome</keyword>
<organism evidence="1 2">
    <name type="scientific">Nocardioides oleivorans</name>
    <dbReference type="NCBI Taxonomy" id="273676"/>
    <lineage>
        <taxon>Bacteria</taxon>
        <taxon>Bacillati</taxon>
        <taxon>Actinomycetota</taxon>
        <taxon>Actinomycetes</taxon>
        <taxon>Propionibacteriales</taxon>
        <taxon>Nocardioidaceae</taxon>
        <taxon>Nocardioides</taxon>
    </lineage>
</organism>
<name>A0A4Q2S289_9ACTN</name>
<accession>A0A4Q2S289</accession>
<reference evidence="1 2" key="1">
    <citation type="submission" date="2019-01" db="EMBL/GenBank/DDBJ databases">
        <title>Novel species of Nocardioides.</title>
        <authorList>
            <person name="Liu Q."/>
            <person name="Xin Y.-H."/>
        </authorList>
    </citation>
    <scope>NUCLEOTIDE SEQUENCE [LARGE SCALE GENOMIC DNA]</scope>
    <source>
        <strain evidence="1 2">CGMCC 4.6882</strain>
    </source>
</reference>
<protein>
    <submittedName>
        <fullName evidence="1">Uncharacterized protein</fullName>
    </submittedName>
</protein>
<dbReference type="EMBL" id="SDWT01000001">
    <property type="protein sequence ID" value="RYB95618.1"/>
    <property type="molecule type" value="Genomic_DNA"/>
</dbReference>
<proteinExistence type="predicted"/>